<evidence type="ECO:0000259" key="3">
    <source>
        <dbReference type="Pfam" id="PF08028"/>
    </source>
</evidence>
<dbReference type="InterPro" id="IPR013786">
    <property type="entry name" value="AcylCoA_DH/ox_N"/>
</dbReference>
<dbReference type="EMBL" id="FMAC01000001">
    <property type="protein sequence ID" value="SCB08118.1"/>
    <property type="molecule type" value="Genomic_DNA"/>
</dbReference>
<dbReference type="Gene3D" id="1.20.140.10">
    <property type="entry name" value="Butyryl-CoA Dehydrogenase, subunit A, domain 3"/>
    <property type="match status" value="1"/>
</dbReference>
<dbReference type="InterPro" id="IPR013107">
    <property type="entry name" value="Acyl-CoA_DH_C"/>
</dbReference>
<sequence>MGTVSQLHERVRPPAHRVQSEEEALDIARSLAAGFAQQASDRDINRILPYDEVEALSQSGLLGISVPSEHGGIDISNCVLAEVIAILAEADPSIAQILQTHFHVLEAVRIAGGEDQRASLFDRAITGDRFGGIFSEPDASGTDQHSLHLTADGLGFRANGRSRPSASILFSDWIALFVPDKRKGLIAVVVSRNTEGIQIIDDWDGFGQRTSGNGTTILHNVYLNADALLLHQEKLTEPTVIDCVNQLTRAGINLGIARSALAATMEFVRARPHSRESNGDERAVNDPLIVTRIGEIAVRIEAATAMVERAGGKIDAAQINLTEDHVIDAALSVAATQTITAEIAMEAADTLFELAGTESARIGLNLDRHWRNARIHTLHEPARRKYHIVGNYHLNGVKPSKNSLL</sequence>
<evidence type="ECO:0000256" key="1">
    <source>
        <dbReference type="ARBA" id="ARBA00023002"/>
    </source>
</evidence>
<accession>A0A1C3TYB9</accession>
<dbReference type="PIRSF" id="PIRSF016578">
    <property type="entry name" value="HsaA"/>
    <property type="match status" value="1"/>
</dbReference>
<dbReference type="SUPFAM" id="SSF56645">
    <property type="entry name" value="Acyl-CoA dehydrogenase NM domain-like"/>
    <property type="match status" value="1"/>
</dbReference>
<keyword evidence="5" id="KW-1185">Reference proteome</keyword>
<feature type="domain" description="Acyl-CoA dehydrogenase C-terminal" evidence="3">
    <location>
        <begin position="249"/>
        <end position="380"/>
    </location>
</feature>
<dbReference type="InterPro" id="IPR036250">
    <property type="entry name" value="AcylCo_DH-like_C"/>
</dbReference>
<dbReference type="Pfam" id="PF08028">
    <property type="entry name" value="Acyl-CoA_dh_2"/>
    <property type="match status" value="1"/>
</dbReference>
<dbReference type="OrthoDB" id="6184213at2"/>
<gene>
    <name evidence="4" type="ORF">GA0061100_101265</name>
</gene>
<dbReference type="GO" id="GO:0006552">
    <property type="term" value="P:L-leucine catabolic process"/>
    <property type="evidence" value="ECO:0007669"/>
    <property type="project" value="TreeGrafter"/>
</dbReference>
<keyword evidence="1" id="KW-0560">Oxidoreductase</keyword>
<reference evidence="5" key="1">
    <citation type="submission" date="2016-08" db="EMBL/GenBank/DDBJ databases">
        <authorList>
            <person name="Varghese N."/>
            <person name="Submissions Spin"/>
        </authorList>
    </citation>
    <scope>NUCLEOTIDE SEQUENCE [LARGE SCALE GENOMIC DNA]</scope>
    <source>
        <strain evidence="5">CCBAU 57015</strain>
    </source>
</reference>
<dbReference type="GO" id="GO:0050660">
    <property type="term" value="F:flavin adenine dinucleotide binding"/>
    <property type="evidence" value="ECO:0007669"/>
    <property type="project" value="InterPro"/>
</dbReference>
<proteinExistence type="predicted"/>
<dbReference type="InterPro" id="IPR046373">
    <property type="entry name" value="Acyl-CoA_Oxase/DH_mid-dom_sf"/>
</dbReference>
<dbReference type="InterPro" id="IPR037069">
    <property type="entry name" value="AcylCoA_DH/ox_N_sf"/>
</dbReference>
<feature type="domain" description="Acyl-CoA dehydrogenase/oxidase N-terminal" evidence="2">
    <location>
        <begin position="24"/>
        <end position="128"/>
    </location>
</feature>
<evidence type="ECO:0000313" key="5">
    <source>
        <dbReference type="Proteomes" id="UP000186228"/>
    </source>
</evidence>
<dbReference type="Gene3D" id="1.10.540.10">
    <property type="entry name" value="Acyl-CoA dehydrogenase/oxidase, N-terminal domain"/>
    <property type="match status" value="1"/>
</dbReference>
<dbReference type="Pfam" id="PF02771">
    <property type="entry name" value="Acyl-CoA_dh_N"/>
    <property type="match status" value="1"/>
</dbReference>
<dbReference type="GO" id="GO:0008470">
    <property type="term" value="F:3-methylbutanoyl-CoA dehydrogenase activity"/>
    <property type="evidence" value="ECO:0007669"/>
    <property type="project" value="TreeGrafter"/>
</dbReference>
<dbReference type="AlphaFoldDB" id="A0A1C3TYB9"/>
<evidence type="ECO:0000313" key="4">
    <source>
        <dbReference type="EMBL" id="SCB08118.1"/>
    </source>
</evidence>
<dbReference type="SUPFAM" id="SSF47203">
    <property type="entry name" value="Acyl-CoA dehydrogenase C-terminal domain-like"/>
    <property type="match status" value="1"/>
</dbReference>
<name>A0A1C3TYB9_9HYPH</name>
<dbReference type="InterPro" id="IPR009100">
    <property type="entry name" value="AcylCoA_DH/oxidase_NM_dom_sf"/>
</dbReference>
<dbReference type="STRING" id="52131.GA0061100_101265"/>
<dbReference type="RefSeq" id="WP_075850821.1">
    <property type="nucleotide sequence ID" value="NZ_FMAC01000001.1"/>
</dbReference>
<dbReference type="Gene3D" id="2.40.110.10">
    <property type="entry name" value="Butyryl-CoA Dehydrogenase, subunit A, domain 2"/>
    <property type="match status" value="1"/>
</dbReference>
<dbReference type="PANTHER" id="PTHR43884:SF12">
    <property type="entry name" value="ISOVALERYL-COA DEHYDROGENASE, MITOCHONDRIAL-RELATED"/>
    <property type="match status" value="1"/>
</dbReference>
<dbReference type="NCBIfam" id="TIGR04022">
    <property type="entry name" value="sulfur_SfnB"/>
    <property type="match status" value="1"/>
</dbReference>
<evidence type="ECO:0000259" key="2">
    <source>
        <dbReference type="Pfam" id="PF02771"/>
    </source>
</evidence>
<dbReference type="PANTHER" id="PTHR43884">
    <property type="entry name" value="ACYL-COA DEHYDROGENASE"/>
    <property type="match status" value="1"/>
</dbReference>
<protein>
    <submittedName>
        <fullName evidence="4">Sulfur acquisition oxidoreductase, SfnB family</fullName>
    </submittedName>
</protein>
<dbReference type="InterPro" id="IPR023922">
    <property type="entry name" value="S04_starv_induced_SfnB"/>
</dbReference>
<dbReference type="Proteomes" id="UP000186228">
    <property type="component" value="Unassembled WGS sequence"/>
</dbReference>
<organism evidence="4 5">
    <name type="scientific">Rhizobium hainanense</name>
    <dbReference type="NCBI Taxonomy" id="52131"/>
    <lineage>
        <taxon>Bacteria</taxon>
        <taxon>Pseudomonadati</taxon>
        <taxon>Pseudomonadota</taxon>
        <taxon>Alphaproteobacteria</taxon>
        <taxon>Hyphomicrobiales</taxon>
        <taxon>Rhizobiaceae</taxon>
        <taxon>Rhizobium/Agrobacterium group</taxon>
        <taxon>Rhizobium</taxon>
    </lineage>
</organism>